<keyword evidence="1" id="KW-0418">Kinase</keyword>
<sequence length="133" mass="14009">MCSAGRVVSVELADADIGILADLREWVHDLLTDAAAPEPAITASLCILTELVTNALTHGAPAGQCRLHLVPGRVLRMEIDDRSPHAATVADHPRRTRGAGGFGLVIVQHLASTWGQTPHPSGGKTVWAEINLG</sequence>
<organism evidence="3 4">
    <name type="scientific">Pseudonocardia yuanmonensis</name>
    <dbReference type="NCBI Taxonomy" id="1095914"/>
    <lineage>
        <taxon>Bacteria</taxon>
        <taxon>Bacillati</taxon>
        <taxon>Actinomycetota</taxon>
        <taxon>Actinomycetes</taxon>
        <taxon>Pseudonocardiales</taxon>
        <taxon>Pseudonocardiaceae</taxon>
        <taxon>Pseudonocardia</taxon>
    </lineage>
</organism>
<dbReference type="InterPro" id="IPR003594">
    <property type="entry name" value="HATPase_dom"/>
</dbReference>
<reference evidence="4" key="1">
    <citation type="journal article" date="2019" name="Int. J. Syst. Evol. Microbiol.">
        <title>The Global Catalogue of Microorganisms (GCM) 10K type strain sequencing project: providing services to taxonomists for standard genome sequencing and annotation.</title>
        <authorList>
            <consortium name="The Broad Institute Genomics Platform"/>
            <consortium name="The Broad Institute Genome Sequencing Center for Infectious Disease"/>
            <person name="Wu L."/>
            <person name="Ma J."/>
        </authorList>
    </citation>
    <scope>NUCLEOTIDE SEQUENCE [LARGE SCALE GENOMIC DNA]</scope>
    <source>
        <strain evidence="4">JCM 18055</strain>
    </source>
</reference>
<evidence type="ECO:0000313" key="3">
    <source>
        <dbReference type="EMBL" id="GAA4688146.1"/>
    </source>
</evidence>
<name>A0ABP8WI27_9PSEU</name>
<evidence type="ECO:0000256" key="1">
    <source>
        <dbReference type="ARBA" id="ARBA00022527"/>
    </source>
</evidence>
<keyword evidence="1" id="KW-0808">Transferase</keyword>
<dbReference type="PANTHER" id="PTHR35526">
    <property type="entry name" value="ANTI-SIGMA-F FACTOR RSBW-RELATED"/>
    <property type="match status" value="1"/>
</dbReference>
<keyword evidence="4" id="KW-1185">Reference proteome</keyword>
<gene>
    <name evidence="3" type="ORF">GCM10023215_25050</name>
</gene>
<comment type="caution">
    <text evidence="3">The sequence shown here is derived from an EMBL/GenBank/DDBJ whole genome shotgun (WGS) entry which is preliminary data.</text>
</comment>
<dbReference type="InterPro" id="IPR050267">
    <property type="entry name" value="Anti-sigma-factor_SerPK"/>
</dbReference>
<feature type="domain" description="Histidine kinase/HSP90-like ATPase" evidence="2">
    <location>
        <begin position="19"/>
        <end position="127"/>
    </location>
</feature>
<dbReference type="Gene3D" id="3.30.565.10">
    <property type="entry name" value="Histidine kinase-like ATPase, C-terminal domain"/>
    <property type="match status" value="1"/>
</dbReference>
<keyword evidence="1" id="KW-0723">Serine/threonine-protein kinase</keyword>
<evidence type="ECO:0000259" key="2">
    <source>
        <dbReference type="Pfam" id="PF13581"/>
    </source>
</evidence>
<accession>A0ABP8WI27</accession>
<dbReference type="EMBL" id="BAABIC010000007">
    <property type="protein sequence ID" value="GAA4688146.1"/>
    <property type="molecule type" value="Genomic_DNA"/>
</dbReference>
<keyword evidence="3" id="KW-0547">Nucleotide-binding</keyword>
<dbReference type="GO" id="GO:0005524">
    <property type="term" value="F:ATP binding"/>
    <property type="evidence" value="ECO:0007669"/>
    <property type="project" value="UniProtKB-KW"/>
</dbReference>
<dbReference type="Pfam" id="PF13581">
    <property type="entry name" value="HATPase_c_2"/>
    <property type="match status" value="1"/>
</dbReference>
<dbReference type="Proteomes" id="UP001500325">
    <property type="component" value="Unassembled WGS sequence"/>
</dbReference>
<keyword evidence="3" id="KW-0067">ATP-binding</keyword>
<dbReference type="PANTHER" id="PTHR35526:SF3">
    <property type="entry name" value="ANTI-SIGMA-F FACTOR RSBW"/>
    <property type="match status" value="1"/>
</dbReference>
<dbReference type="CDD" id="cd16936">
    <property type="entry name" value="HATPase_RsbW-like"/>
    <property type="match status" value="1"/>
</dbReference>
<dbReference type="InterPro" id="IPR036890">
    <property type="entry name" value="HATPase_C_sf"/>
</dbReference>
<proteinExistence type="predicted"/>
<protein>
    <submittedName>
        <fullName evidence="3">ATP-binding protein</fullName>
    </submittedName>
</protein>
<evidence type="ECO:0000313" key="4">
    <source>
        <dbReference type="Proteomes" id="UP001500325"/>
    </source>
</evidence>
<dbReference type="SUPFAM" id="SSF55874">
    <property type="entry name" value="ATPase domain of HSP90 chaperone/DNA topoisomerase II/histidine kinase"/>
    <property type="match status" value="1"/>
</dbReference>